<dbReference type="SUPFAM" id="SSF46785">
    <property type="entry name" value="Winged helix' DNA-binding domain"/>
    <property type="match status" value="1"/>
</dbReference>
<proteinExistence type="predicted"/>
<name>X1HCP1_9ZZZZ</name>
<evidence type="ECO:0000313" key="1">
    <source>
        <dbReference type="EMBL" id="GAH67167.1"/>
    </source>
</evidence>
<dbReference type="Gene3D" id="1.10.10.10">
    <property type="entry name" value="Winged helix-like DNA-binding domain superfamily/Winged helix DNA-binding domain"/>
    <property type="match status" value="1"/>
</dbReference>
<reference evidence="1" key="1">
    <citation type="journal article" date="2014" name="Front. Microbiol.">
        <title>High frequency of phylogenetically diverse reductive dehalogenase-homologous genes in deep subseafloor sedimentary metagenomes.</title>
        <authorList>
            <person name="Kawai M."/>
            <person name="Futagami T."/>
            <person name="Toyoda A."/>
            <person name="Takaki Y."/>
            <person name="Nishi S."/>
            <person name="Hori S."/>
            <person name="Arai W."/>
            <person name="Tsubouchi T."/>
            <person name="Morono Y."/>
            <person name="Uchiyama I."/>
            <person name="Ito T."/>
            <person name="Fujiyama A."/>
            <person name="Inagaki F."/>
            <person name="Takami H."/>
        </authorList>
    </citation>
    <scope>NUCLEOTIDE SEQUENCE</scope>
    <source>
        <strain evidence="1">Expedition CK06-06</strain>
    </source>
</reference>
<dbReference type="InterPro" id="IPR036390">
    <property type="entry name" value="WH_DNA-bd_sf"/>
</dbReference>
<accession>X1HCP1</accession>
<evidence type="ECO:0008006" key="2">
    <source>
        <dbReference type="Google" id="ProtNLM"/>
    </source>
</evidence>
<dbReference type="AlphaFoldDB" id="X1HCP1"/>
<gene>
    <name evidence="1" type="ORF">S03H2_50663</name>
</gene>
<dbReference type="EMBL" id="BARU01032099">
    <property type="protein sequence ID" value="GAH67167.1"/>
    <property type="molecule type" value="Genomic_DNA"/>
</dbReference>
<comment type="caution">
    <text evidence="1">The sequence shown here is derived from an EMBL/GenBank/DDBJ whole genome shotgun (WGS) entry which is preliminary data.</text>
</comment>
<dbReference type="InterPro" id="IPR036388">
    <property type="entry name" value="WH-like_DNA-bd_sf"/>
</dbReference>
<protein>
    <recommendedName>
        <fullName evidence="2">Transcription regulator PadR N-terminal domain-containing protein</fullName>
    </recommendedName>
</protein>
<sequence>MKKGKNWRRYPIILDNRPVYPLGFLIRDVLLNEGEANPYGIYKLTQALKAKYDEMPQFKYRYGTIRSYFYWLRKLGFITLARTVPSSSLKLEPKRYYKLTPAGRKAQDEWFNVRETYQRSLPR</sequence>
<organism evidence="1">
    <name type="scientific">marine sediment metagenome</name>
    <dbReference type="NCBI Taxonomy" id="412755"/>
    <lineage>
        <taxon>unclassified sequences</taxon>
        <taxon>metagenomes</taxon>
        <taxon>ecological metagenomes</taxon>
    </lineage>
</organism>